<keyword evidence="3" id="KW-1185">Reference proteome</keyword>
<protein>
    <submittedName>
        <fullName evidence="2">Uncharacterized protein</fullName>
    </submittedName>
</protein>
<evidence type="ECO:0000256" key="1">
    <source>
        <dbReference type="SAM" id="MobiDB-lite"/>
    </source>
</evidence>
<reference evidence="3" key="1">
    <citation type="submission" date="2013-09" db="EMBL/GenBank/DDBJ databases">
        <title>The Genome Sequence of Anopheles maculatus species B.</title>
        <authorList>
            <consortium name="The Broad Institute Genomics Platform"/>
            <person name="Neafsey D.E."/>
            <person name="Besansky N."/>
            <person name="Howell P."/>
            <person name="Walton C."/>
            <person name="Young S.K."/>
            <person name="Zeng Q."/>
            <person name="Gargeya S."/>
            <person name="Fitzgerald M."/>
            <person name="Haas B."/>
            <person name="Abouelleil A."/>
            <person name="Allen A.W."/>
            <person name="Alvarado L."/>
            <person name="Arachchi H.M."/>
            <person name="Berlin A.M."/>
            <person name="Chapman S.B."/>
            <person name="Gainer-Dewar J."/>
            <person name="Goldberg J."/>
            <person name="Griggs A."/>
            <person name="Gujja S."/>
            <person name="Hansen M."/>
            <person name="Howarth C."/>
            <person name="Imamovic A."/>
            <person name="Ireland A."/>
            <person name="Larimer J."/>
            <person name="McCowan C."/>
            <person name="Murphy C."/>
            <person name="Pearson M."/>
            <person name="Poon T.W."/>
            <person name="Priest M."/>
            <person name="Roberts A."/>
            <person name="Saif S."/>
            <person name="Shea T."/>
            <person name="Sisk P."/>
            <person name="Sykes S."/>
            <person name="Wortman J."/>
            <person name="Nusbaum C."/>
            <person name="Birren B."/>
        </authorList>
    </citation>
    <scope>NUCLEOTIDE SEQUENCE [LARGE SCALE GENOMIC DNA]</scope>
    <source>
        <strain evidence="3">maculatus3</strain>
    </source>
</reference>
<name>A0A182T8A3_9DIPT</name>
<organism evidence="2 3">
    <name type="scientific">Anopheles maculatus</name>
    <dbReference type="NCBI Taxonomy" id="74869"/>
    <lineage>
        <taxon>Eukaryota</taxon>
        <taxon>Metazoa</taxon>
        <taxon>Ecdysozoa</taxon>
        <taxon>Arthropoda</taxon>
        <taxon>Hexapoda</taxon>
        <taxon>Insecta</taxon>
        <taxon>Pterygota</taxon>
        <taxon>Neoptera</taxon>
        <taxon>Endopterygota</taxon>
        <taxon>Diptera</taxon>
        <taxon>Nematocera</taxon>
        <taxon>Culicoidea</taxon>
        <taxon>Culicidae</taxon>
        <taxon>Anophelinae</taxon>
        <taxon>Anopheles</taxon>
        <taxon>Anopheles maculatus group</taxon>
    </lineage>
</organism>
<dbReference type="VEuPathDB" id="VectorBase:AMAM021629"/>
<accession>A0A182T8A3</accession>
<evidence type="ECO:0000313" key="3">
    <source>
        <dbReference type="Proteomes" id="UP000075901"/>
    </source>
</evidence>
<feature type="compositionally biased region" description="Polar residues" evidence="1">
    <location>
        <begin position="16"/>
        <end position="26"/>
    </location>
</feature>
<reference evidence="2" key="2">
    <citation type="submission" date="2020-05" db="UniProtKB">
        <authorList>
            <consortium name="EnsemblMetazoa"/>
        </authorList>
    </citation>
    <scope>IDENTIFICATION</scope>
    <source>
        <strain evidence="2">maculatus3</strain>
    </source>
</reference>
<feature type="region of interest" description="Disordered" evidence="1">
    <location>
        <begin position="11"/>
        <end position="50"/>
    </location>
</feature>
<dbReference type="AlphaFoldDB" id="A0A182T8A3"/>
<dbReference type="Proteomes" id="UP000075901">
    <property type="component" value="Unassembled WGS sequence"/>
</dbReference>
<evidence type="ECO:0000313" key="2">
    <source>
        <dbReference type="EnsemblMetazoa" id="AMAM021629-PA"/>
    </source>
</evidence>
<sequence length="122" mass="13328">MHDNSLLACANDDMPTGSSNGQQHRTGNGSGGAVGGSNHHHHHRHLLDDEDSLIASDSSYNMTVGGLSTGSEYDNNGRDDSTLSYDAMDQLTAKLEQLNAKTKKLWRKVAQCWATQQDHRHV</sequence>
<proteinExistence type="predicted"/>
<dbReference type="EnsemblMetazoa" id="AMAM021629-RA">
    <property type="protein sequence ID" value="AMAM021629-PA"/>
    <property type="gene ID" value="AMAM021629"/>
</dbReference>